<gene>
    <name evidence="1" type="ORF">HPB47_007920</name>
</gene>
<protein>
    <submittedName>
        <fullName evidence="1">Uncharacterized protein</fullName>
    </submittedName>
</protein>
<accession>A0AC60P694</accession>
<keyword evidence="2" id="KW-1185">Reference proteome</keyword>
<evidence type="ECO:0000313" key="1">
    <source>
        <dbReference type="EMBL" id="KAG0414922.1"/>
    </source>
</evidence>
<reference evidence="1 2" key="1">
    <citation type="journal article" date="2020" name="Cell">
        <title>Large-Scale Comparative Analyses of Tick Genomes Elucidate Their Genetic Diversity and Vector Capacities.</title>
        <authorList>
            <consortium name="Tick Genome and Microbiome Consortium (TIGMIC)"/>
            <person name="Jia N."/>
            <person name="Wang J."/>
            <person name="Shi W."/>
            <person name="Du L."/>
            <person name="Sun Y."/>
            <person name="Zhan W."/>
            <person name="Jiang J.F."/>
            <person name="Wang Q."/>
            <person name="Zhang B."/>
            <person name="Ji P."/>
            <person name="Bell-Sakyi L."/>
            <person name="Cui X.M."/>
            <person name="Yuan T.T."/>
            <person name="Jiang B.G."/>
            <person name="Yang W.F."/>
            <person name="Lam T.T."/>
            <person name="Chang Q.C."/>
            <person name="Ding S.J."/>
            <person name="Wang X.J."/>
            <person name="Zhu J.G."/>
            <person name="Ruan X.D."/>
            <person name="Zhao L."/>
            <person name="Wei J.T."/>
            <person name="Ye R.Z."/>
            <person name="Que T.C."/>
            <person name="Du C.H."/>
            <person name="Zhou Y.H."/>
            <person name="Cheng J.X."/>
            <person name="Dai P.F."/>
            <person name="Guo W.B."/>
            <person name="Han X.H."/>
            <person name="Huang E.J."/>
            <person name="Li L.F."/>
            <person name="Wei W."/>
            <person name="Gao Y.C."/>
            <person name="Liu J.Z."/>
            <person name="Shao H.Z."/>
            <person name="Wang X."/>
            <person name="Wang C.C."/>
            <person name="Yang T.C."/>
            <person name="Huo Q.B."/>
            <person name="Li W."/>
            <person name="Chen H.Y."/>
            <person name="Chen S.E."/>
            <person name="Zhou L.G."/>
            <person name="Ni X.B."/>
            <person name="Tian J.H."/>
            <person name="Sheng Y."/>
            <person name="Liu T."/>
            <person name="Pan Y.S."/>
            <person name="Xia L.Y."/>
            <person name="Li J."/>
            <person name="Zhao F."/>
            <person name="Cao W.C."/>
        </authorList>
    </citation>
    <scope>NUCLEOTIDE SEQUENCE [LARGE SCALE GENOMIC DNA]</scope>
    <source>
        <strain evidence="1">Iper-2018</strain>
    </source>
</reference>
<dbReference type="EMBL" id="JABSTQ010011135">
    <property type="protein sequence ID" value="KAG0414922.1"/>
    <property type="molecule type" value="Genomic_DNA"/>
</dbReference>
<comment type="caution">
    <text evidence="1">The sequence shown here is derived from an EMBL/GenBank/DDBJ whole genome shotgun (WGS) entry which is preliminary data.</text>
</comment>
<evidence type="ECO:0000313" key="2">
    <source>
        <dbReference type="Proteomes" id="UP000805193"/>
    </source>
</evidence>
<sequence length="85" mass="9225">MAKQRAQKHTSSGYKLFKARKVQNIFLHTTSASETIVKANVEASMTLTKRYAVHAVLCQDVQVSKAFCSCKAGQGGVCKHVAALL</sequence>
<dbReference type="Proteomes" id="UP000805193">
    <property type="component" value="Unassembled WGS sequence"/>
</dbReference>
<proteinExistence type="predicted"/>
<organism evidence="1 2">
    <name type="scientific">Ixodes persulcatus</name>
    <name type="common">Taiga tick</name>
    <dbReference type="NCBI Taxonomy" id="34615"/>
    <lineage>
        <taxon>Eukaryota</taxon>
        <taxon>Metazoa</taxon>
        <taxon>Ecdysozoa</taxon>
        <taxon>Arthropoda</taxon>
        <taxon>Chelicerata</taxon>
        <taxon>Arachnida</taxon>
        <taxon>Acari</taxon>
        <taxon>Parasitiformes</taxon>
        <taxon>Ixodida</taxon>
        <taxon>Ixodoidea</taxon>
        <taxon>Ixodidae</taxon>
        <taxon>Ixodinae</taxon>
        <taxon>Ixodes</taxon>
    </lineage>
</organism>
<name>A0AC60P694_IXOPE</name>